<feature type="transmembrane region" description="Helical" evidence="2">
    <location>
        <begin position="6"/>
        <end position="23"/>
    </location>
</feature>
<name>A0ABN2PH05_9ACTN</name>
<reference evidence="3 4" key="1">
    <citation type="journal article" date="2019" name="Int. J. Syst. Evol. Microbiol.">
        <title>The Global Catalogue of Microorganisms (GCM) 10K type strain sequencing project: providing services to taxonomists for standard genome sequencing and annotation.</title>
        <authorList>
            <consortium name="The Broad Institute Genomics Platform"/>
            <consortium name="The Broad Institute Genome Sequencing Center for Infectious Disease"/>
            <person name="Wu L."/>
            <person name="Ma J."/>
        </authorList>
    </citation>
    <scope>NUCLEOTIDE SEQUENCE [LARGE SCALE GENOMIC DNA]</scope>
    <source>
        <strain evidence="3 4">JCM 13581</strain>
    </source>
</reference>
<accession>A0ABN2PH05</accession>
<feature type="compositionally biased region" description="Low complexity" evidence="1">
    <location>
        <begin position="186"/>
        <end position="199"/>
    </location>
</feature>
<sequence length="331" mass="34105">MGWTVLYIAFGVVALWLLGEVLLQYKARLRWRLLAFFGFLFVVLGVVLPSVLVIAVGTVAFAAGQTLVTLSFRRGFSTGWALGGKPGTSRRRREGAGPAPGEMQPLAPVEDAAPADHGGEYSHDGAGPYEGRYENAYEEQSGQDAHTPAHGVPAGGWQGAAGPGQGAGGQGPGGYGGYGEGGYGAQPDPYAAQPYAPSYHDPYADQAPAHAAQGTGQTYPAYADAYGSAAQAGGYPEQEDPLTAPGHAPGGAPQAYPAGTDQWAGAQSSYTETPAGGVWVPQQRDVTEPAAGYGYPQVPPQPAYGPGEAAPYPPPAGYDGGQGYYGGEHRY</sequence>
<dbReference type="Proteomes" id="UP001501303">
    <property type="component" value="Unassembled WGS sequence"/>
</dbReference>
<evidence type="ECO:0000313" key="3">
    <source>
        <dbReference type="EMBL" id="GAA1920223.1"/>
    </source>
</evidence>
<proteinExistence type="predicted"/>
<keyword evidence="2" id="KW-1133">Transmembrane helix</keyword>
<feature type="region of interest" description="Disordered" evidence="1">
    <location>
        <begin position="186"/>
        <end position="215"/>
    </location>
</feature>
<protein>
    <submittedName>
        <fullName evidence="3">Uncharacterized protein</fullName>
    </submittedName>
</protein>
<keyword evidence="2" id="KW-0812">Transmembrane</keyword>
<evidence type="ECO:0000256" key="1">
    <source>
        <dbReference type="SAM" id="MobiDB-lite"/>
    </source>
</evidence>
<evidence type="ECO:0000313" key="4">
    <source>
        <dbReference type="Proteomes" id="UP001501303"/>
    </source>
</evidence>
<keyword evidence="4" id="KW-1185">Reference proteome</keyword>
<feature type="region of interest" description="Disordered" evidence="1">
    <location>
        <begin position="83"/>
        <end position="173"/>
    </location>
</feature>
<feature type="transmembrane region" description="Helical" evidence="2">
    <location>
        <begin position="35"/>
        <end position="63"/>
    </location>
</feature>
<dbReference type="EMBL" id="BAAAMJ010000030">
    <property type="protein sequence ID" value="GAA1920223.1"/>
    <property type="molecule type" value="Genomic_DNA"/>
</dbReference>
<feature type="compositionally biased region" description="Gly residues" evidence="1">
    <location>
        <begin position="318"/>
        <end position="331"/>
    </location>
</feature>
<gene>
    <name evidence="3" type="ORF">GCM10009716_31100</name>
</gene>
<feature type="compositionally biased region" description="Gly residues" evidence="1">
    <location>
        <begin position="153"/>
        <end position="173"/>
    </location>
</feature>
<organism evidence="3 4">
    <name type="scientific">Streptomyces sodiiphilus</name>
    <dbReference type="NCBI Taxonomy" id="226217"/>
    <lineage>
        <taxon>Bacteria</taxon>
        <taxon>Bacillati</taxon>
        <taxon>Actinomycetota</taxon>
        <taxon>Actinomycetes</taxon>
        <taxon>Kitasatosporales</taxon>
        <taxon>Streptomycetaceae</taxon>
        <taxon>Streptomyces</taxon>
    </lineage>
</organism>
<dbReference type="RefSeq" id="WP_344262667.1">
    <property type="nucleotide sequence ID" value="NZ_BAAAMJ010000030.1"/>
</dbReference>
<feature type="compositionally biased region" description="Low complexity" evidence="1">
    <location>
        <begin position="244"/>
        <end position="259"/>
    </location>
</feature>
<feature type="region of interest" description="Disordered" evidence="1">
    <location>
        <begin position="230"/>
        <end position="331"/>
    </location>
</feature>
<keyword evidence="2" id="KW-0472">Membrane</keyword>
<evidence type="ECO:0000256" key="2">
    <source>
        <dbReference type="SAM" id="Phobius"/>
    </source>
</evidence>
<comment type="caution">
    <text evidence="3">The sequence shown here is derived from an EMBL/GenBank/DDBJ whole genome shotgun (WGS) entry which is preliminary data.</text>
</comment>